<gene>
    <name evidence="1" type="ORF">ACFQS1_24250</name>
</gene>
<protein>
    <submittedName>
        <fullName evidence="1">Uncharacterized protein</fullName>
    </submittedName>
</protein>
<evidence type="ECO:0000313" key="1">
    <source>
        <dbReference type="EMBL" id="MFC7277116.1"/>
    </source>
</evidence>
<dbReference type="RefSeq" id="WP_378972295.1">
    <property type="nucleotide sequence ID" value="NZ_JBHTBJ010000019.1"/>
</dbReference>
<evidence type="ECO:0000313" key="2">
    <source>
        <dbReference type="Proteomes" id="UP001596548"/>
    </source>
</evidence>
<comment type="caution">
    <text evidence="1">The sequence shown here is derived from an EMBL/GenBank/DDBJ whole genome shotgun (WGS) entry which is preliminary data.</text>
</comment>
<organism evidence="1 2">
    <name type="scientific">Paractinoplanes rhizophilus</name>
    <dbReference type="NCBI Taxonomy" id="1416877"/>
    <lineage>
        <taxon>Bacteria</taxon>
        <taxon>Bacillati</taxon>
        <taxon>Actinomycetota</taxon>
        <taxon>Actinomycetes</taxon>
        <taxon>Micromonosporales</taxon>
        <taxon>Micromonosporaceae</taxon>
        <taxon>Paractinoplanes</taxon>
    </lineage>
</organism>
<dbReference type="EMBL" id="JBHTBJ010000019">
    <property type="protein sequence ID" value="MFC7277116.1"/>
    <property type="molecule type" value="Genomic_DNA"/>
</dbReference>
<keyword evidence="2" id="KW-1185">Reference proteome</keyword>
<proteinExistence type="predicted"/>
<sequence>MGASGWDYYMPYQEDRYLALVTLRTLVFEAGEFLWAVSGKMAVDDPGRPRTEDELWADETVRLKGTHSILDMYRVLADDETPNYGYLPYPYETFEEYMALVKEHGNPEYGIIVPVGEAEAYETAGDTKLTRDHVEAIVPLAKFPGIGRLAVLHDERDTPAELYFWGFSGD</sequence>
<dbReference type="Proteomes" id="UP001596548">
    <property type="component" value="Unassembled WGS sequence"/>
</dbReference>
<reference evidence="2" key="1">
    <citation type="journal article" date="2019" name="Int. J. Syst. Evol. Microbiol.">
        <title>The Global Catalogue of Microorganisms (GCM) 10K type strain sequencing project: providing services to taxonomists for standard genome sequencing and annotation.</title>
        <authorList>
            <consortium name="The Broad Institute Genomics Platform"/>
            <consortium name="The Broad Institute Genome Sequencing Center for Infectious Disease"/>
            <person name="Wu L."/>
            <person name="Ma J."/>
        </authorList>
    </citation>
    <scope>NUCLEOTIDE SEQUENCE [LARGE SCALE GENOMIC DNA]</scope>
    <source>
        <strain evidence="2">XZYJT-10</strain>
    </source>
</reference>
<accession>A0ABW2HWA8</accession>
<name>A0ABW2HWA8_9ACTN</name>